<protein>
    <recommendedName>
        <fullName evidence="1">Glutaredoxin-like protein</fullName>
    </recommendedName>
</protein>
<comment type="similarity">
    <text evidence="1">Belongs to the glutaredoxin family.</text>
</comment>
<dbReference type="Pfam" id="PF05768">
    <property type="entry name" value="Glrx-like"/>
    <property type="match status" value="1"/>
</dbReference>
<dbReference type="PANTHER" id="PTHR33558">
    <property type="entry name" value="GLUTAREDOXIN-LIKE PROTEIN C5ORF63 HOMOLOG"/>
    <property type="match status" value="1"/>
</dbReference>
<dbReference type="RefSeq" id="XP_029658193.1">
    <property type="nucleotide sequence ID" value="XM_029802333.2"/>
</dbReference>
<keyword evidence="1" id="KW-0813">Transport</keyword>
<dbReference type="Gene3D" id="3.40.30.10">
    <property type="entry name" value="Glutaredoxin"/>
    <property type="match status" value="1"/>
</dbReference>
<evidence type="ECO:0000313" key="2">
    <source>
        <dbReference type="Proteomes" id="UP000515154"/>
    </source>
</evidence>
<keyword evidence="1" id="KW-0249">Electron transport</keyword>
<accession>A0A6P7U2P3</accession>
<dbReference type="InterPro" id="IPR052565">
    <property type="entry name" value="Glutaredoxin-like_YDR286C"/>
</dbReference>
<reference evidence="3" key="1">
    <citation type="submission" date="2025-08" db="UniProtKB">
        <authorList>
            <consortium name="RefSeq"/>
        </authorList>
    </citation>
    <scope>IDENTIFICATION</scope>
</reference>
<dbReference type="KEGG" id="osn:115232453"/>
<dbReference type="InterPro" id="IPR036249">
    <property type="entry name" value="Thioredoxin-like_sf"/>
</dbReference>
<sequence length="111" mass="12977">MLTRTNFIHTPSTFKRIIGLFCSRSSVSSKAKPTLTMFTKEECSLCAEAKEALIPFMDKVIFNEVDITDAKNKEFFYKYRFDIPVFHLNGKYLMKHRINKELLDTALSREE</sequence>
<dbReference type="SUPFAM" id="SSF52833">
    <property type="entry name" value="Thioredoxin-like"/>
    <property type="match status" value="1"/>
</dbReference>
<proteinExistence type="inferred from homology"/>
<dbReference type="PANTHER" id="PTHR33558:SF1">
    <property type="entry name" value="GLUTAREDOXIN-LIKE PROTEIN C5ORF63 HOMOLOG"/>
    <property type="match status" value="1"/>
</dbReference>
<evidence type="ECO:0000256" key="1">
    <source>
        <dbReference type="RuleBase" id="RU363082"/>
    </source>
</evidence>
<dbReference type="InterPro" id="IPR008554">
    <property type="entry name" value="Glutaredoxin-like"/>
</dbReference>
<name>A0A6P7U2P3_9MOLL</name>
<organism evidence="2 3">
    <name type="scientific">Octopus sinensis</name>
    <name type="common">East Asian common octopus</name>
    <dbReference type="NCBI Taxonomy" id="2607531"/>
    <lineage>
        <taxon>Eukaryota</taxon>
        <taxon>Metazoa</taxon>
        <taxon>Spiralia</taxon>
        <taxon>Lophotrochozoa</taxon>
        <taxon>Mollusca</taxon>
        <taxon>Cephalopoda</taxon>
        <taxon>Coleoidea</taxon>
        <taxon>Octopodiformes</taxon>
        <taxon>Octopoda</taxon>
        <taxon>Incirrata</taxon>
        <taxon>Octopodidae</taxon>
        <taxon>Octopus</taxon>
    </lineage>
</organism>
<dbReference type="Proteomes" id="UP000515154">
    <property type="component" value="Linkage group LG2"/>
</dbReference>
<dbReference type="AlphaFoldDB" id="A0A6P7U2P3"/>
<gene>
    <name evidence="3" type="primary">LOC115232453</name>
</gene>
<evidence type="ECO:0000313" key="3">
    <source>
        <dbReference type="RefSeq" id="XP_029658193.1"/>
    </source>
</evidence>
<keyword evidence="2" id="KW-1185">Reference proteome</keyword>